<feature type="compositionally biased region" description="Basic and acidic residues" evidence="1">
    <location>
        <begin position="251"/>
        <end position="266"/>
    </location>
</feature>
<accession>A0A6A6SEB3</accession>
<dbReference type="OrthoDB" id="3798432at2759"/>
<feature type="region of interest" description="Disordered" evidence="1">
    <location>
        <begin position="528"/>
        <end position="583"/>
    </location>
</feature>
<feature type="region of interest" description="Disordered" evidence="1">
    <location>
        <begin position="441"/>
        <end position="473"/>
    </location>
</feature>
<dbReference type="AlphaFoldDB" id="A0A6A6SEB3"/>
<evidence type="ECO:0000313" key="2">
    <source>
        <dbReference type="EMBL" id="KAF2646176.1"/>
    </source>
</evidence>
<organism evidence="2 3">
    <name type="scientific">Massarina eburnea CBS 473.64</name>
    <dbReference type="NCBI Taxonomy" id="1395130"/>
    <lineage>
        <taxon>Eukaryota</taxon>
        <taxon>Fungi</taxon>
        <taxon>Dikarya</taxon>
        <taxon>Ascomycota</taxon>
        <taxon>Pezizomycotina</taxon>
        <taxon>Dothideomycetes</taxon>
        <taxon>Pleosporomycetidae</taxon>
        <taxon>Pleosporales</taxon>
        <taxon>Massarineae</taxon>
        <taxon>Massarinaceae</taxon>
        <taxon>Massarina</taxon>
    </lineage>
</organism>
<dbReference type="Proteomes" id="UP000799753">
    <property type="component" value="Unassembled WGS sequence"/>
</dbReference>
<reference evidence="2" key="1">
    <citation type="journal article" date="2020" name="Stud. Mycol.">
        <title>101 Dothideomycetes genomes: a test case for predicting lifestyles and emergence of pathogens.</title>
        <authorList>
            <person name="Haridas S."/>
            <person name="Albert R."/>
            <person name="Binder M."/>
            <person name="Bloem J."/>
            <person name="Labutti K."/>
            <person name="Salamov A."/>
            <person name="Andreopoulos B."/>
            <person name="Baker S."/>
            <person name="Barry K."/>
            <person name="Bills G."/>
            <person name="Bluhm B."/>
            <person name="Cannon C."/>
            <person name="Castanera R."/>
            <person name="Culley D."/>
            <person name="Daum C."/>
            <person name="Ezra D."/>
            <person name="Gonzalez J."/>
            <person name="Henrissat B."/>
            <person name="Kuo A."/>
            <person name="Liang C."/>
            <person name="Lipzen A."/>
            <person name="Lutzoni F."/>
            <person name="Magnuson J."/>
            <person name="Mondo S."/>
            <person name="Nolan M."/>
            <person name="Ohm R."/>
            <person name="Pangilinan J."/>
            <person name="Park H.-J."/>
            <person name="Ramirez L."/>
            <person name="Alfaro M."/>
            <person name="Sun H."/>
            <person name="Tritt A."/>
            <person name="Yoshinaga Y."/>
            <person name="Zwiers L.-H."/>
            <person name="Turgeon B."/>
            <person name="Goodwin S."/>
            <person name="Spatafora J."/>
            <person name="Crous P."/>
            <person name="Grigoriev I."/>
        </authorList>
    </citation>
    <scope>NUCLEOTIDE SEQUENCE</scope>
    <source>
        <strain evidence="2">CBS 473.64</strain>
    </source>
</reference>
<gene>
    <name evidence="2" type="ORF">P280DRAFT_475101</name>
</gene>
<feature type="region of interest" description="Disordered" evidence="1">
    <location>
        <begin position="151"/>
        <end position="174"/>
    </location>
</feature>
<proteinExistence type="predicted"/>
<name>A0A6A6SEB3_9PLEO</name>
<evidence type="ECO:0000313" key="3">
    <source>
        <dbReference type="Proteomes" id="UP000799753"/>
    </source>
</evidence>
<sequence>MPEDTRKHRHKRYDKTEEMRKKIADLAHEQESLSKTRKDVLVERTAVLSSGKAAQAQRAVTSNAEAQFMNLFRDFFHRHQDDFSDALKIAYNKVVEERDKLGWMDEEYFQAERSLGGSEWLLMEQEDTLYQYQLQTVFDEDDLSISEHHATAETTRGLSPSLLSLSPPPPPPPPSAPYLLNTDVIIVHGAPTPPLPPLSSHTCHTMGDDTASADSMEPTLLESQDVIQQYEATLSDLCRLKREFDALRPEQTKLLESRSPGDEQHSDTTMPTRNPDFYHRYSSVLTKISKCEVQILHLKEQYIRCSQSRSFLDAQVPSGRSVYSNDIMTKVGGDRTLAFGAYQSTIEDRIEDWLLELLRSNAIERTIYLNILERWGISFSRDASLQDGPEEYWPVVSTRQTFSNPVSIPHTQKSFREHLVQPSSITKAPNELLRNTLSAQSRNDISASSNSQCLSKSTPRSISPLGHCEDDVEVPNNNTSARYQGQGNAIATYLPICGKGMIPSSIPDHTSEKTSGWTVTLPVDNSTTRSRMDIPARPDDVGEVVDIDHDDSTATEKEVPSPSPIQHTKDSPRLSRRHFGAVQ</sequence>
<feature type="region of interest" description="Disordered" evidence="1">
    <location>
        <begin position="251"/>
        <end position="274"/>
    </location>
</feature>
<evidence type="ECO:0000256" key="1">
    <source>
        <dbReference type="SAM" id="MobiDB-lite"/>
    </source>
</evidence>
<dbReference type="EMBL" id="MU006776">
    <property type="protein sequence ID" value="KAF2646176.1"/>
    <property type="molecule type" value="Genomic_DNA"/>
</dbReference>
<keyword evidence="3" id="KW-1185">Reference proteome</keyword>
<protein>
    <submittedName>
        <fullName evidence="2">Uncharacterized protein</fullName>
    </submittedName>
</protein>
<feature type="compositionally biased region" description="Basic residues" evidence="1">
    <location>
        <begin position="574"/>
        <end position="583"/>
    </location>
</feature>
<feature type="compositionally biased region" description="Basic and acidic residues" evidence="1">
    <location>
        <begin position="530"/>
        <end position="559"/>
    </location>
</feature>
<feature type="compositionally biased region" description="Polar residues" evidence="1">
    <location>
        <begin position="441"/>
        <end position="461"/>
    </location>
</feature>